<proteinExistence type="predicted"/>
<evidence type="ECO:0000313" key="2">
    <source>
        <dbReference type="EMBL" id="KAF8752014.1"/>
    </source>
</evidence>
<dbReference type="AlphaFoldDB" id="A0A8H7M4M6"/>
<comment type="caution">
    <text evidence="2">The sequence shown here is derived from an EMBL/GenBank/DDBJ whole genome shotgun (WGS) entry which is preliminary data.</text>
</comment>
<dbReference type="EMBL" id="JACYCF010000016">
    <property type="protein sequence ID" value="KAF8752014.1"/>
    <property type="molecule type" value="Genomic_DNA"/>
</dbReference>
<organism evidence="2 3">
    <name type="scientific">Rhizoctonia solani</name>
    <dbReference type="NCBI Taxonomy" id="456999"/>
    <lineage>
        <taxon>Eukaryota</taxon>
        <taxon>Fungi</taxon>
        <taxon>Dikarya</taxon>
        <taxon>Basidiomycota</taxon>
        <taxon>Agaricomycotina</taxon>
        <taxon>Agaricomycetes</taxon>
        <taxon>Cantharellales</taxon>
        <taxon>Ceratobasidiaceae</taxon>
        <taxon>Rhizoctonia</taxon>
    </lineage>
</organism>
<evidence type="ECO:0000313" key="3">
    <source>
        <dbReference type="Proteomes" id="UP000614334"/>
    </source>
</evidence>
<sequence>MGPLAIAALGAGAFVTTAVAGVILLHRKVFTKSVQVDTEQGLSENALERREGTSPGWKEFTEEDEKATTSISELLLPLFPNQESDIGDTLAKGPQVLINNPLRGPPVFSVQVHSNEPTRLSARSTIASECGCGYAYFSIFEPPTLLSPLDTGVSGIALWPILAPTPAEEIHCRANGQEGKVNSILTEKPGIKDDVVPQDEPCPRVLSLANI</sequence>
<name>A0A8H7M4M6_9AGAM</name>
<accession>A0A8H7M4M6</accession>
<evidence type="ECO:0000256" key="1">
    <source>
        <dbReference type="SAM" id="MobiDB-lite"/>
    </source>
</evidence>
<gene>
    <name evidence="2" type="ORF">RHS01_07942</name>
</gene>
<dbReference type="Proteomes" id="UP000614334">
    <property type="component" value="Unassembled WGS sequence"/>
</dbReference>
<protein>
    <submittedName>
        <fullName evidence="2">Uncharacterized protein</fullName>
    </submittedName>
</protein>
<feature type="region of interest" description="Disordered" evidence="1">
    <location>
        <begin position="43"/>
        <end position="63"/>
    </location>
</feature>
<reference evidence="2" key="1">
    <citation type="submission" date="2020-09" db="EMBL/GenBank/DDBJ databases">
        <title>Comparative genome analyses of four rice-infecting Rhizoctonia solani isolates reveal extensive enrichment of homogalacturonan modification genes.</title>
        <authorList>
            <person name="Lee D.-Y."/>
            <person name="Jeon J."/>
            <person name="Kim K.-T."/>
            <person name="Cheong K."/>
            <person name="Song H."/>
            <person name="Choi G."/>
            <person name="Ko J."/>
            <person name="Opiyo S.O."/>
            <person name="Zuo S."/>
            <person name="Madhav S."/>
            <person name="Lee Y.-H."/>
            <person name="Wang G.-L."/>
        </authorList>
    </citation>
    <scope>NUCLEOTIDE SEQUENCE</scope>
    <source>
        <strain evidence="2">AG1-IA B2</strain>
    </source>
</reference>